<gene>
    <name evidence="2" type="ORF">E5676_scaffold157G00610</name>
    <name evidence="1" type="ORF">E6C27_scaffold455G00630</name>
</gene>
<evidence type="ECO:0000313" key="1">
    <source>
        <dbReference type="EMBL" id="KAA0061229.1"/>
    </source>
</evidence>
<evidence type="ECO:0000313" key="2">
    <source>
        <dbReference type="EMBL" id="TYK06277.1"/>
    </source>
</evidence>
<dbReference type="Proteomes" id="UP000321393">
    <property type="component" value="Unassembled WGS sequence"/>
</dbReference>
<reference evidence="3 4" key="1">
    <citation type="submission" date="2019-08" db="EMBL/GenBank/DDBJ databases">
        <title>Draft genome sequences of two oriental melons (Cucumis melo L. var makuwa).</title>
        <authorList>
            <person name="Kwon S.-Y."/>
        </authorList>
    </citation>
    <scope>NUCLEOTIDE SEQUENCE [LARGE SCALE GENOMIC DNA]</scope>
    <source>
        <strain evidence="4">cv. Chang Bougi</strain>
        <strain evidence="3">cv. SW 3</strain>
        <tissue evidence="2">Leaf</tissue>
    </source>
</reference>
<dbReference type="EMBL" id="SSTD01013559">
    <property type="protein sequence ID" value="TYK06277.1"/>
    <property type="molecule type" value="Genomic_DNA"/>
</dbReference>
<evidence type="ECO:0000313" key="4">
    <source>
        <dbReference type="Proteomes" id="UP000321947"/>
    </source>
</evidence>
<organism evidence="2 4">
    <name type="scientific">Cucumis melo var. makuwa</name>
    <name type="common">Oriental melon</name>
    <dbReference type="NCBI Taxonomy" id="1194695"/>
    <lineage>
        <taxon>Eukaryota</taxon>
        <taxon>Viridiplantae</taxon>
        <taxon>Streptophyta</taxon>
        <taxon>Embryophyta</taxon>
        <taxon>Tracheophyta</taxon>
        <taxon>Spermatophyta</taxon>
        <taxon>Magnoliopsida</taxon>
        <taxon>eudicotyledons</taxon>
        <taxon>Gunneridae</taxon>
        <taxon>Pentapetalae</taxon>
        <taxon>rosids</taxon>
        <taxon>fabids</taxon>
        <taxon>Cucurbitales</taxon>
        <taxon>Cucurbitaceae</taxon>
        <taxon>Benincaseae</taxon>
        <taxon>Cucumis</taxon>
    </lineage>
</organism>
<sequence length="164" mass="18478">MLRGGVGVYFTGVLCMLPLNFDKLVVSIKVHAKLNINRKGVTSVDFTSSLRSKVGDMGGDVTTCVSGIKIRLEVLPRNNLRRNLALKSKLRLKRNNTINLLKDQANAESWLVVIEKCFNVMRCPKERKVFHAESWLVVIEKSFLDPRCLQDPLVGRIRGDKELG</sequence>
<dbReference type="AlphaFoldDB" id="A0A5D3C391"/>
<protein>
    <submittedName>
        <fullName evidence="2">Uncharacterized protein</fullName>
    </submittedName>
</protein>
<proteinExistence type="predicted"/>
<accession>A0A5D3C391</accession>
<name>A0A5D3C391_CUCMM</name>
<dbReference type="EMBL" id="SSTE01005050">
    <property type="protein sequence ID" value="KAA0061229.1"/>
    <property type="molecule type" value="Genomic_DNA"/>
</dbReference>
<dbReference type="Proteomes" id="UP000321947">
    <property type="component" value="Unassembled WGS sequence"/>
</dbReference>
<comment type="caution">
    <text evidence="2">The sequence shown here is derived from an EMBL/GenBank/DDBJ whole genome shotgun (WGS) entry which is preliminary data.</text>
</comment>
<dbReference type="OrthoDB" id="2272416at2759"/>
<evidence type="ECO:0000313" key="3">
    <source>
        <dbReference type="Proteomes" id="UP000321393"/>
    </source>
</evidence>